<dbReference type="GO" id="GO:0005975">
    <property type="term" value="P:carbohydrate metabolic process"/>
    <property type="evidence" value="ECO:0007669"/>
    <property type="project" value="InterPro"/>
</dbReference>
<evidence type="ECO:0000259" key="2">
    <source>
        <dbReference type="PROSITE" id="PS51762"/>
    </source>
</evidence>
<dbReference type="RefSeq" id="WP_160900248.1">
    <property type="nucleotide sequence ID" value="NZ_CP102850.1"/>
</dbReference>
<dbReference type="SUPFAM" id="SSF49899">
    <property type="entry name" value="Concanavalin A-like lectins/glucanases"/>
    <property type="match status" value="1"/>
</dbReference>
<dbReference type="AlphaFoldDB" id="A0A6L7GJE6"/>
<dbReference type="CDD" id="cd08023">
    <property type="entry name" value="GH16_laminarinase_like"/>
    <property type="match status" value="1"/>
</dbReference>
<reference evidence="3 4" key="1">
    <citation type="submission" date="2019-11" db="EMBL/GenBank/DDBJ databases">
        <title>Gordonia sp. nov., a novel actinobacterium isolated from mangrove soil in Hainan.</title>
        <authorList>
            <person name="Huang X."/>
            <person name="Xie Y."/>
            <person name="Chu X."/>
            <person name="Xiao K."/>
        </authorList>
    </citation>
    <scope>NUCLEOTIDE SEQUENCE [LARGE SCALE GENOMIC DNA]</scope>
    <source>
        <strain evidence="3 4">HNM0687</strain>
    </source>
</reference>
<dbReference type="Pfam" id="PF26113">
    <property type="entry name" value="GH16_XgeA"/>
    <property type="match status" value="1"/>
</dbReference>
<keyword evidence="3" id="KW-0378">Hydrolase</keyword>
<dbReference type="EMBL" id="WMBR01000001">
    <property type="protein sequence ID" value="MXP20080.1"/>
    <property type="molecule type" value="Genomic_DNA"/>
</dbReference>
<sequence>MTPRFIRRPLHACGRYLRDLFRSPNGTRPVPIWVVVGSFAATASLVAAGVDAAANGSLQSNDLVTLQTDLGLVAADEFSGAAGTLPSARMWNIRTGDGGWGNDEKQTYTDSPQNVSLDGSGNLRIVARRDGDRVTSARIDTLGKFDTSTGLLAVRARLPEGQGIHPAIWMLGSGLEVVGYPESGEIDIYEHVNSVQDNSVGAIGPRTDLSIKTPWKVQRRLPAAEAATPGAYHVYWVYRQPGLVRIGLDGDTVITLTPDDIPAQSVWVMDDPFFLVLNVAAGGEWPGPVDADALPAEMSVDWVRMYG</sequence>
<dbReference type="PANTHER" id="PTHR10963:SF55">
    <property type="entry name" value="GLYCOSIDE HYDROLASE FAMILY 16 PROTEIN"/>
    <property type="match status" value="1"/>
</dbReference>
<evidence type="ECO:0000313" key="3">
    <source>
        <dbReference type="EMBL" id="MXP20080.1"/>
    </source>
</evidence>
<dbReference type="PROSITE" id="PS51762">
    <property type="entry name" value="GH16_2"/>
    <property type="match status" value="1"/>
</dbReference>
<comment type="similarity">
    <text evidence="1">Belongs to the glycosyl hydrolase 16 family.</text>
</comment>
<accession>A0A6L7GJE6</accession>
<organism evidence="3 4">
    <name type="scientific">Gordonia mangrovi</name>
    <dbReference type="NCBI Taxonomy" id="2665643"/>
    <lineage>
        <taxon>Bacteria</taxon>
        <taxon>Bacillati</taxon>
        <taxon>Actinomycetota</taxon>
        <taxon>Actinomycetes</taxon>
        <taxon>Mycobacteriales</taxon>
        <taxon>Gordoniaceae</taxon>
        <taxon>Gordonia</taxon>
    </lineage>
</organism>
<comment type="caution">
    <text evidence="3">The sequence shown here is derived from an EMBL/GenBank/DDBJ whole genome shotgun (WGS) entry which is preliminary data.</text>
</comment>
<evidence type="ECO:0000313" key="4">
    <source>
        <dbReference type="Proteomes" id="UP000475545"/>
    </source>
</evidence>
<gene>
    <name evidence="3" type="ORF">GIY30_01685</name>
</gene>
<dbReference type="PANTHER" id="PTHR10963">
    <property type="entry name" value="GLYCOSYL HYDROLASE-RELATED"/>
    <property type="match status" value="1"/>
</dbReference>
<dbReference type="InterPro" id="IPR050546">
    <property type="entry name" value="Glycosyl_Hydrlase_16"/>
</dbReference>
<dbReference type="Proteomes" id="UP000475545">
    <property type="component" value="Unassembled WGS sequence"/>
</dbReference>
<dbReference type="GO" id="GO:0004553">
    <property type="term" value="F:hydrolase activity, hydrolyzing O-glycosyl compounds"/>
    <property type="evidence" value="ECO:0007669"/>
    <property type="project" value="InterPro"/>
</dbReference>
<dbReference type="InterPro" id="IPR013320">
    <property type="entry name" value="ConA-like_dom_sf"/>
</dbReference>
<dbReference type="Gene3D" id="2.60.120.200">
    <property type="match status" value="1"/>
</dbReference>
<protein>
    <submittedName>
        <fullName evidence="3">Family 16 glycosylhydrolase</fullName>
    </submittedName>
</protein>
<dbReference type="InterPro" id="IPR000757">
    <property type="entry name" value="Beta-glucanase-like"/>
</dbReference>
<evidence type="ECO:0000256" key="1">
    <source>
        <dbReference type="ARBA" id="ARBA00006865"/>
    </source>
</evidence>
<proteinExistence type="inferred from homology"/>
<keyword evidence="4" id="KW-1185">Reference proteome</keyword>
<feature type="domain" description="GH16" evidence="2">
    <location>
        <begin position="23"/>
        <end position="307"/>
    </location>
</feature>
<name>A0A6L7GJE6_9ACTN</name>